<feature type="domain" description="NTP pyrophosphohydrolase MazG-like" evidence="2">
    <location>
        <begin position="391"/>
        <end position="450"/>
    </location>
</feature>
<sequence length="486" mass="56291">MGKIYVIGLGPGSIDSLTLGAINRINSGDKNFLRTEKHPTVKYFIDNNIPYKSYDFLYDNEDSFHKLYEKIAEDLIEESKKYLSINYFVPGNPLVAEKTVEILIDKNIDIEIISGMSFIEPMIELIRRDPINGLKIVNGEEFDILMVDINIDMIITQVYNYRILSEIKLILSEIYGDEHEIYLIHSAGIEEDEKKLYIPIYELDRVKEVGPLTSIFVPKMDNNPKKVFDFNDLLGIMKVLRSQNGCPWDMEQTHESIRQSVIEEAYEVVDAIDKGDIDSIIEELGDLLLQVIFHSQIAFDEGEFNIYDITSALGSKLIYRHPHVFLKKSVENSEEVVYNWNMLKYAKRNITKFTDKLKDIPRLPALMTSFKIQEKAAEIGFDWDNIEGPLNKVIEEHQEVLEAIEKFGGGDERTEEEVGDLLFAIVNLSRFLNINPEIALNRTINKFINRFEFMEEKLEGLGKKFEEITLEEMDELWNEAKIHKIH</sequence>
<dbReference type="CDD" id="cd11528">
    <property type="entry name" value="NTP-PPase_MazG_Nterm"/>
    <property type="match status" value="1"/>
</dbReference>
<dbReference type="NCBIfam" id="NF007113">
    <property type="entry name" value="PRK09562.1"/>
    <property type="match status" value="1"/>
</dbReference>
<dbReference type="FunFam" id="1.10.287.1080:FF:000001">
    <property type="entry name" value="Nucleoside triphosphate pyrophosphohydrolase"/>
    <property type="match status" value="1"/>
</dbReference>
<dbReference type="InterPro" id="IPR035013">
    <property type="entry name" value="YabN_N"/>
</dbReference>
<dbReference type="InterPro" id="IPR000878">
    <property type="entry name" value="4pyrrol_Mease"/>
</dbReference>
<dbReference type="Pfam" id="PF03819">
    <property type="entry name" value="MazG"/>
    <property type="match status" value="2"/>
</dbReference>
<dbReference type="GO" id="GO:0006950">
    <property type="term" value="P:response to stress"/>
    <property type="evidence" value="ECO:0007669"/>
    <property type="project" value="UniProtKB-ARBA"/>
</dbReference>
<dbReference type="SUPFAM" id="SSF53790">
    <property type="entry name" value="Tetrapyrrole methylase"/>
    <property type="match status" value="1"/>
</dbReference>
<proteinExistence type="predicted"/>
<dbReference type="InterPro" id="IPR024180">
    <property type="entry name" value="Tetrapyrrole_Mease/MazG_pred"/>
</dbReference>
<dbReference type="CDD" id="cd11529">
    <property type="entry name" value="NTP-PPase_MazG_Cterm"/>
    <property type="match status" value="1"/>
</dbReference>
<dbReference type="FunFam" id="1.10.287.1080:FF:000003">
    <property type="entry name" value="Nucleoside triphosphate pyrophosphohydrolase"/>
    <property type="match status" value="1"/>
</dbReference>
<reference evidence="4" key="1">
    <citation type="submission" date="2016-11" db="EMBL/GenBank/DDBJ databases">
        <authorList>
            <person name="Varghese N."/>
            <person name="Submissions S."/>
        </authorList>
    </citation>
    <scope>NUCLEOTIDE SEQUENCE [LARGE SCALE GENOMIC DNA]</scope>
    <source>
        <strain evidence="4">DSM 18095</strain>
    </source>
</reference>
<dbReference type="GO" id="GO:0008168">
    <property type="term" value="F:methyltransferase activity"/>
    <property type="evidence" value="ECO:0007669"/>
    <property type="project" value="UniProtKB-KW"/>
</dbReference>
<organism evidence="3 4">
    <name type="scientific">Tissierella praeacuta DSM 18095</name>
    <dbReference type="NCBI Taxonomy" id="1123404"/>
    <lineage>
        <taxon>Bacteria</taxon>
        <taxon>Bacillati</taxon>
        <taxon>Bacillota</taxon>
        <taxon>Tissierellia</taxon>
        <taxon>Tissierellales</taxon>
        <taxon>Tissierellaceae</taxon>
        <taxon>Tissierella</taxon>
    </lineage>
</organism>
<dbReference type="AlphaFoldDB" id="A0A1M4UNS0"/>
<dbReference type="GO" id="GO:0032259">
    <property type="term" value="P:methylation"/>
    <property type="evidence" value="ECO:0007669"/>
    <property type="project" value="UniProtKB-KW"/>
</dbReference>
<accession>A0A1M4UNS0</accession>
<dbReference type="NCBIfam" id="TIGR00444">
    <property type="entry name" value="mazG"/>
    <property type="match status" value="1"/>
</dbReference>
<dbReference type="SUPFAM" id="SSF101386">
    <property type="entry name" value="all-alpha NTP pyrophosphatases"/>
    <property type="match status" value="2"/>
</dbReference>
<dbReference type="GO" id="GO:0046052">
    <property type="term" value="P:UTP catabolic process"/>
    <property type="evidence" value="ECO:0007669"/>
    <property type="project" value="TreeGrafter"/>
</dbReference>
<dbReference type="GO" id="GO:0046061">
    <property type="term" value="P:dATP catabolic process"/>
    <property type="evidence" value="ECO:0007669"/>
    <property type="project" value="TreeGrafter"/>
</dbReference>
<dbReference type="PANTHER" id="PTHR30522">
    <property type="entry name" value="NUCLEOSIDE TRIPHOSPHATE PYROPHOSPHOHYDROLASE"/>
    <property type="match status" value="1"/>
</dbReference>
<keyword evidence="3" id="KW-0808">Transferase</keyword>
<dbReference type="GO" id="GO:0046047">
    <property type="term" value="P:TTP catabolic process"/>
    <property type="evidence" value="ECO:0007669"/>
    <property type="project" value="TreeGrafter"/>
</dbReference>
<gene>
    <name evidence="3" type="ORF">SAMN02745784_01184</name>
</gene>
<dbReference type="Proteomes" id="UP000184114">
    <property type="component" value="Unassembled WGS sequence"/>
</dbReference>
<keyword evidence="3" id="KW-0489">Methyltransferase</keyword>
<dbReference type="Pfam" id="PF00590">
    <property type="entry name" value="TP_methylase"/>
    <property type="match status" value="1"/>
</dbReference>
<dbReference type="GO" id="GO:0047429">
    <property type="term" value="F:nucleoside triphosphate diphosphatase activity"/>
    <property type="evidence" value="ECO:0007669"/>
    <property type="project" value="InterPro"/>
</dbReference>
<evidence type="ECO:0000313" key="4">
    <source>
        <dbReference type="Proteomes" id="UP000184114"/>
    </source>
</evidence>
<dbReference type="GeneID" id="90996004"/>
<dbReference type="PIRSF" id="PIRSF002845">
    <property type="entry name" value="Ttrprl_mtas_MazG"/>
    <property type="match status" value="1"/>
</dbReference>
<evidence type="ECO:0000259" key="2">
    <source>
        <dbReference type="Pfam" id="PF03819"/>
    </source>
</evidence>
<dbReference type="InterPro" id="IPR014777">
    <property type="entry name" value="4pyrrole_Mease_sub1"/>
</dbReference>
<dbReference type="Gene3D" id="3.40.1010.10">
    <property type="entry name" value="Cobalt-precorrin-4 Transmethylase, Domain 1"/>
    <property type="match status" value="1"/>
</dbReference>
<feature type="domain" description="NTP pyrophosphohydrolase MazG-like" evidence="2">
    <location>
        <begin position="252"/>
        <end position="325"/>
    </location>
</feature>
<dbReference type="EMBL" id="FQTY01000003">
    <property type="protein sequence ID" value="SHE58233.1"/>
    <property type="molecule type" value="Genomic_DNA"/>
</dbReference>
<dbReference type="InterPro" id="IPR011551">
    <property type="entry name" value="NTP_PyrPHydrolase_MazG"/>
</dbReference>
<name>A0A1M4UNS0_9FIRM</name>
<keyword evidence="4" id="KW-1185">Reference proteome</keyword>
<dbReference type="InterPro" id="IPR048015">
    <property type="entry name" value="NTP-PPase_MazG-like_N"/>
</dbReference>
<dbReference type="InterPro" id="IPR048011">
    <property type="entry name" value="NTP-PPase_MazG-like_C"/>
</dbReference>
<dbReference type="InterPro" id="IPR035996">
    <property type="entry name" value="4pyrrol_Methylase_sf"/>
</dbReference>
<dbReference type="GO" id="GO:0006203">
    <property type="term" value="P:dGTP catabolic process"/>
    <property type="evidence" value="ECO:0007669"/>
    <property type="project" value="TreeGrafter"/>
</dbReference>
<evidence type="ECO:0000313" key="3">
    <source>
        <dbReference type="EMBL" id="SHE58233.1"/>
    </source>
</evidence>
<dbReference type="InterPro" id="IPR004518">
    <property type="entry name" value="MazG-like_dom"/>
</dbReference>
<dbReference type="PANTHER" id="PTHR30522:SF0">
    <property type="entry name" value="NUCLEOSIDE TRIPHOSPHATE PYROPHOSPHOHYDROLASE"/>
    <property type="match status" value="1"/>
</dbReference>
<dbReference type="STRING" id="1123404.SAMN02745784_01184"/>
<dbReference type="GO" id="GO:0046081">
    <property type="term" value="P:dUTP catabolic process"/>
    <property type="evidence" value="ECO:0007669"/>
    <property type="project" value="TreeGrafter"/>
</dbReference>
<dbReference type="GO" id="GO:0046076">
    <property type="term" value="P:dTTP catabolic process"/>
    <property type="evidence" value="ECO:0007669"/>
    <property type="project" value="TreeGrafter"/>
</dbReference>
<dbReference type="CDD" id="cd11723">
    <property type="entry name" value="YabN_N_like"/>
    <property type="match status" value="1"/>
</dbReference>
<dbReference type="Gene3D" id="1.10.287.1080">
    <property type="entry name" value="MazG-like"/>
    <property type="match status" value="2"/>
</dbReference>
<evidence type="ECO:0000259" key="1">
    <source>
        <dbReference type="Pfam" id="PF00590"/>
    </source>
</evidence>
<dbReference type="RefSeq" id="WP_072974220.1">
    <property type="nucleotide sequence ID" value="NZ_FQTY01000003.1"/>
</dbReference>
<feature type="domain" description="Tetrapyrrole methylase" evidence="1">
    <location>
        <begin position="3"/>
        <end position="202"/>
    </location>
</feature>
<protein>
    <submittedName>
        <fullName evidence="3">Tetrapyrrole methylase family protein / MazG family protein</fullName>
    </submittedName>
</protein>